<feature type="region of interest" description="Disordered" evidence="1">
    <location>
        <begin position="566"/>
        <end position="595"/>
    </location>
</feature>
<feature type="domain" description="Arabidopsis retrotransposon Orf1 C-terminal" evidence="2">
    <location>
        <begin position="1"/>
        <end position="368"/>
    </location>
</feature>
<name>A0A8T2A541_9BRAS</name>
<proteinExistence type="predicted"/>
<keyword evidence="4" id="KW-1185">Reference proteome</keyword>
<feature type="compositionally biased region" description="Polar residues" evidence="1">
    <location>
        <begin position="498"/>
        <end position="510"/>
    </location>
</feature>
<dbReference type="Proteomes" id="UP000694240">
    <property type="component" value="Chromosome 9"/>
</dbReference>
<evidence type="ECO:0000313" key="4">
    <source>
        <dbReference type="Proteomes" id="UP000694240"/>
    </source>
</evidence>
<organism evidence="3 4">
    <name type="scientific">Arabidopsis thaliana x Arabidopsis arenosa</name>
    <dbReference type="NCBI Taxonomy" id="1240361"/>
    <lineage>
        <taxon>Eukaryota</taxon>
        <taxon>Viridiplantae</taxon>
        <taxon>Streptophyta</taxon>
        <taxon>Embryophyta</taxon>
        <taxon>Tracheophyta</taxon>
        <taxon>Spermatophyta</taxon>
        <taxon>Magnoliopsida</taxon>
        <taxon>eudicotyledons</taxon>
        <taxon>Gunneridae</taxon>
        <taxon>Pentapetalae</taxon>
        <taxon>rosids</taxon>
        <taxon>malvids</taxon>
        <taxon>Brassicales</taxon>
        <taxon>Brassicaceae</taxon>
        <taxon>Camelineae</taxon>
        <taxon>Arabidopsis</taxon>
    </lineage>
</organism>
<dbReference type="AlphaFoldDB" id="A0A8T2A541"/>
<evidence type="ECO:0000313" key="3">
    <source>
        <dbReference type="EMBL" id="KAG7567795.1"/>
    </source>
</evidence>
<evidence type="ECO:0000256" key="1">
    <source>
        <dbReference type="SAM" id="MobiDB-lite"/>
    </source>
</evidence>
<gene>
    <name evidence="3" type="ORF">ISN45_Aa04g006340</name>
</gene>
<dbReference type="EMBL" id="JAEFBK010000009">
    <property type="protein sequence ID" value="KAG7567795.1"/>
    <property type="molecule type" value="Genomic_DNA"/>
</dbReference>
<dbReference type="InterPro" id="IPR004312">
    <property type="entry name" value="ATHILA_Orf1_C"/>
</dbReference>
<feature type="region of interest" description="Disordered" evidence="1">
    <location>
        <begin position="468"/>
        <end position="524"/>
    </location>
</feature>
<feature type="compositionally biased region" description="Basic and acidic residues" evidence="1">
    <location>
        <begin position="512"/>
        <end position="524"/>
    </location>
</feature>
<evidence type="ECO:0000259" key="2">
    <source>
        <dbReference type="Pfam" id="PF03078"/>
    </source>
</evidence>
<protein>
    <recommendedName>
        <fullName evidence="2">Arabidopsis retrotransposon Orf1 C-terminal domain-containing protein</fullName>
    </recommendedName>
</protein>
<reference evidence="3 4" key="1">
    <citation type="submission" date="2020-12" db="EMBL/GenBank/DDBJ databases">
        <title>Concerted genomic and epigenomic changes stabilize Arabidopsis allopolyploids.</title>
        <authorList>
            <person name="Chen Z."/>
        </authorList>
    </citation>
    <scope>NUCLEOTIDE SEQUENCE [LARGE SCALE GENOMIC DNA]</scope>
    <source>
        <strain evidence="3">Allo738</strain>
        <tissue evidence="3">Leaf</tissue>
    </source>
</reference>
<sequence>MSYPYVAYEDETIQLLSSLQVEIYQGMTVDELESEWLGFITFTVYGQNYMLTIQRLEGLFGFPSGTGTKQRFDRSVLKDLWLTIGSTAALNSSRSKSNQIRSPVIRYFQRSVAHVLYSREATGTVTNTDIKMISMALKGTLQRTKNNRTLQGDTNDTPLVALLLLHLCGYKKWAVTNNNKRARGSLCIGGVVTPILIACGVPIVSKGHEAKAMDIEHLHHIEFLEYAMVGDKYRYRFEHPTNKKANILLPCPELTRIIEGDNIDFEPSLDDLYVEMAQPMHEDVPAEEEAADDEIDEMEEDWEEPYDTSMYHFSEHVAPARESKSLSEAHRNQSLLQKWCKKQDKFITKYLRGMKSLKAIVSCSSSSTAVPQGHPPQDMPSQRYDEPEPSQYRPKPSHSTAVLAAVGEERSSTNKKKALSNNKMTLPELGTSHRQGLMITCALTSTEVIWSCWRADWEKQIDQHHHSTYSVEHSQHPPTKPLDHIFSSPSGARGRASPGNTLQNHSTTSSHHQVEHAVEHHQEKLFRTNRSHSPTLCSTTCSITSLQQASIRMLDHMLNSPLEYFQQPSSQSTRSPTPSDYSTSSSDHHSSIIQSHYSTSHSSTWSSILHHSTRPSARLHTRLHASEASQIRTQLDIEHKEEKRMKHYIMTGARIHKDANFTRLLILDHKGRVLS</sequence>
<comment type="caution">
    <text evidence="3">The sequence shown here is derived from an EMBL/GenBank/DDBJ whole genome shotgun (WGS) entry which is preliminary data.</text>
</comment>
<accession>A0A8T2A541</accession>
<dbReference type="Pfam" id="PF03078">
    <property type="entry name" value="ATHILA"/>
    <property type="match status" value="1"/>
</dbReference>
<feature type="region of interest" description="Disordered" evidence="1">
    <location>
        <begin position="366"/>
        <end position="399"/>
    </location>
</feature>